<dbReference type="PANTHER" id="PTHR43133">
    <property type="entry name" value="RNA POLYMERASE ECF-TYPE SIGMA FACTO"/>
    <property type="match status" value="1"/>
</dbReference>
<dbReference type="InterPro" id="IPR013324">
    <property type="entry name" value="RNA_pol_sigma_r3/r4-like"/>
</dbReference>
<dbReference type="AlphaFoldDB" id="A0A2T3HHR0"/>
<keyword evidence="3" id="KW-0731">Sigma factor</keyword>
<dbReference type="InterPro" id="IPR039425">
    <property type="entry name" value="RNA_pol_sigma-70-like"/>
</dbReference>
<evidence type="ECO:0000313" key="7">
    <source>
        <dbReference type="EMBL" id="PST81996.1"/>
    </source>
</evidence>
<dbReference type="SUPFAM" id="SSF88946">
    <property type="entry name" value="Sigma2 domain of RNA polymerase sigma factors"/>
    <property type="match status" value="1"/>
</dbReference>
<dbReference type="SUPFAM" id="SSF88659">
    <property type="entry name" value="Sigma3 and sigma4 domains of RNA polymerase sigma factors"/>
    <property type="match status" value="1"/>
</dbReference>
<dbReference type="PANTHER" id="PTHR43133:SF46">
    <property type="entry name" value="RNA POLYMERASE SIGMA-70 FACTOR ECF SUBFAMILY"/>
    <property type="match status" value="1"/>
</dbReference>
<evidence type="ECO:0000256" key="4">
    <source>
        <dbReference type="ARBA" id="ARBA00023163"/>
    </source>
</evidence>
<dbReference type="RefSeq" id="WP_107217099.1">
    <property type="nucleotide sequence ID" value="NZ_KZ686271.1"/>
</dbReference>
<evidence type="ECO:0000256" key="2">
    <source>
        <dbReference type="ARBA" id="ARBA00023015"/>
    </source>
</evidence>
<reference evidence="7 8" key="1">
    <citation type="submission" date="2018-03" db="EMBL/GenBank/DDBJ databases">
        <authorList>
            <person name="Keele B.F."/>
        </authorList>
    </citation>
    <scope>NUCLEOTIDE SEQUENCE [LARGE SCALE GENOMIC DNA]</scope>
    <source>
        <strain evidence="7 8">YL28-9</strain>
    </source>
</reference>
<dbReference type="OrthoDB" id="656273at2"/>
<evidence type="ECO:0000259" key="5">
    <source>
        <dbReference type="Pfam" id="PF04542"/>
    </source>
</evidence>
<accession>A0A2T3HHR0</accession>
<comment type="caution">
    <text evidence="7">The sequence shown here is derived from an EMBL/GenBank/DDBJ whole genome shotgun (WGS) entry which is preliminary data.</text>
</comment>
<dbReference type="EMBL" id="PYLS01000007">
    <property type="protein sequence ID" value="PST81996.1"/>
    <property type="molecule type" value="Genomic_DNA"/>
</dbReference>
<dbReference type="CDD" id="cd06171">
    <property type="entry name" value="Sigma70_r4"/>
    <property type="match status" value="1"/>
</dbReference>
<dbReference type="NCBIfam" id="TIGR02985">
    <property type="entry name" value="Sig70_bacteroi1"/>
    <property type="match status" value="1"/>
</dbReference>
<proteinExistence type="inferred from homology"/>
<dbReference type="GO" id="GO:0006352">
    <property type="term" value="P:DNA-templated transcription initiation"/>
    <property type="evidence" value="ECO:0007669"/>
    <property type="project" value="InterPro"/>
</dbReference>
<feature type="domain" description="RNA polymerase sigma-70 region 2" evidence="5">
    <location>
        <begin position="15"/>
        <end position="80"/>
    </location>
</feature>
<dbReference type="Proteomes" id="UP000240912">
    <property type="component" value="Unassembled WGS sequence"/>
</dbReference>
<evidence type="ECO:0000256" key="3">
    <source>
        <dbReference type="ARBA" id="ARBA00023082"/>
    </source>
</evidence>
<dbReference type="Pfam" id="PF08281">
    <property type="entry name" value="Sigma70_r4_2"/>
    <property type="match status" value="1"/>
</dbReference>
<dbReference type="GO" id="GO:0003677">
    <property type="term" value="F:DNA binding"/>
    <property type="evidence" value="ECO:0007669"/>
    <property type="project" value="InterPro"/>
</dbReference>
<evidence type="ECO:0000256" key="1">
    <source>
        <dbReference type="ARBA" id="ARBA00010641"/>
    </source>
</evidence>
<keyword evidence="8" id="KW-1185">Reference proteome</keyword>
<dbReference type="NCBIfam" id="TIGR02937">
    <property type="entry name" value="sigma70-ECF"/>
    <property type="match status" value="1"/>
</dbReference>
<evidence type="ECO:0000259" key="6">
    <source>
        <dbReference type="Pfam" id="PF08281"/>
    </source>
</evidence>
<protein>
    <recommendedName>
        <fullName evidence="9">RNA polymerase sigma-70 factor</fullName>
    </recommendedName>
</protein>
<dbReference type="InterPro" id="IPR014284">
    <property type="entry name" value="RNA_pol_sigma-70_dom"/>
</dbReference>
<dbReference type="InterPro" id="IPR036388">
    <property type="entry name" value="WH-like_DNA-bd_sf"/>
</dbReference>
<dbReference type="InterPro" id="IPR013249">
    <property type="entry name" value="RNA_pol_sigma70_r4_t2"/>
</dbReference>
<comment type="similarity">
    <text evidence="1">Belongs to the sigma-70 factor family. ECF subfamily.</text>
</comment>
<evidence type="ECO:0000313" key="8">
    <source>
        <dbReference type="Proteomes" id="UP000240912"/>
    </source>
</evidence>
<dbReference type="GO" id="GO:0016987">
    <property type="term" value="F:sigma factor activity"/>
    <property type="evidence" value="ECO:0007669"/>
    <property type="project" value="UniProtKB-KW"/>
</dbReference>
<dbReference type="InterPro" id="IPR014327">
    <property type="entry name" value="RNA_pol_sigma70_bacteroid"/>
</dbReference>
<keyword evidence="4" id="KW-0804">Transcription</keyword>
<feature type="domain" description="RNA polymerase sigma factor 70 region 4 type 2" evidence="6">
    <location>
        <begin position="115"/>
        <end position="167"/>
    </location>
</feature>
<dbReference type="Pfam" id="PF04542">
    <property type="entry name" value="Sigma70_r2"/>
    <property type="match status" value="1"/>
</dbReference>
<sequence>MIDIGTLTEGAVKSLFRQHYSQLVSFAARYVGPVAAEDLVQDVFVQLLQKCGKLTVGLTLEAYVYRAIRNRYIDMLRRRKLEDKQRDALIRLAEEEIAWQSAQTDLLLETSEREEQLALAMQGLPERCREVIEHRYVNGKRARQISEEMGISPRTVETQLYKAVKQLRVALRNVSMLLA</sequence>
<dbReference type="InterPro" id="IPR007627">
    <property type="entry name" value="RNA_pol_sigma70_r2"/>
</dbReference>
<dbReference type="Gene3D" id="1.10.10.10">
    <property type="entry name" value="Winged helix-like DNA-binding domain superfamily/Winged helix DNA-binding domain"/>
    <property type="match status" value="1"/>
</dbReference>
<evidence type="ECO:0008006" key="9">
    <source>
        <dbReference type="Google" id="ProtNLM"/>
    </source>
</evidence>
<organism evidence="7 8">
    <name type="scientific">Pedobacter yulinensis</name>
    <dbReference type="NCBI Taxonomy" id="2126353"/>
    <lineage>
        <taxon>Bacteria</taxon>
        <taxon>Pseudomonadati</taxon>
        <taxon>Bacteroidota</taxon>
        <taxon>Sphingobacteriia</taxon>
        <taxon>Sphingobacteriales</taxon>
        <taxon>Sphingobacteriaceae</taxon>
        <taxon>Pedobacter</taxon>
    </lineage>
</organism>
<dbReference type="Gene3D" id="1.10.1740.10">
    <property type="match status" value="1"/>
</dbReference>
<dbReference type="InterPro" id="IPR013325">
    <property type="entry name" value="RNA_pol_sigma_r2"/>
</dbReference>
<name>A0A2T3HHR0_9SPHI</name>
<keyword evidence="2" id="KW-0805">Transcription regulation</keyword>
<gene>
    <name evidence="7" type="ORF">C7T94_17575</name>
</gene>